<keyword evidence="2" id="KW-0067">ATP-binding</keyword>
<dbReference type="GO" id="GO:0004674">
    <property type="term" value="F:protein serine/threonine kinase activity"/>
    <property type="evidence" value="ECO:0007669"/>
    <property type="project" value="TreeGrafter"/>
</dbReference>
<evidence type="ECO:0000256" key="2">
    <source>
        <dbReference type="ARBA" id="ARBA00022840"/>
    </source>
</evidence>
<dbReference type="Gene3D" id="3.30.200.20">
    <property type="entry name" value="Phosphorylase Kinase, domain 1"/>
    <property type="match status" value="1"/>
</dbReference>
<dbReference type="PANTHER" id="PTHR27005:SF466">
    <property type="entry name" value="NON-FUNCTIONAL PSEUDOKINASE ZED1-LIKE"/>
    <property type="match status" value="1"/>
</dbReference>
<protein>
    <recommendedName>
        <fullName evidence="3">Protein kinase domain-containing protein</fullName>
    </recommendedName>
</protein>
<dbReference type="InterPro" id="IPR045274">
    <property type="entry name" value="WAK-like"/>
</dbReference>
<dbReference type="AlphaFoldDB" id="A0A2P2K7B4"/>
<dbReference type="GO" id="GO:0005886">
    <property type="term" value="C:plasma membrane"/>
    <property type="evidence" value="ECO:0007669"/>
    <property type="project" value="TreeGrafter"/>
</dbReference>
<evidence type="ECO:0000259" key="3">
    <source>
        <dbReference type="PROSITE" id="PS50011"/>
    </source>
</evidence>
<evidence type="ECO:0000313" key="4">
    <source>
        <dbReference type="EMBL" id="MBX01608.1"/>
    </source>
</evidence>
<proteinExistence type="predicted"/>
<dbReference type="InterPro" id="IPR000719">
    <property type="entry name" value="Prot_kinase_dom"/>
</dbReference>
<sequence>MISCFNFRTQKRKDEAEKERLFLKNGGLLLEALVASCDGKCNPIRSFSSEELMKATNNYDPQRVIAEDSFFILYSGVLQDRPVSVKRYYEESGFELSGLAINDIVIGSQMSAHNNALKLLGCCLETKYPTIVYEFMGDKTLSQFIDDTNGTHGPLLSWKHRIKIAMGIANGVAYLHNALSRPVIHRDIKPPFIVLDQEFNAKLFDFSLSIAIPDGQSYVNDVVGLEIGELIETVDASILDEGIELQDLLPFATLARSCVCDEAEDRPTMIHVAKELKQIYQSVPVVSSPTS</sequence>
<dbReference type="PANTHER" id="PTHR27005">
    <property type="entry name" value="WALL-ASSOCIATED RECEPTOR KINASE-LIKE 21"/>
    <property type="match status" value="1"/>
</dbReference>
<dbReference type="InterPro" id="IPR001245">
    <property type="entry name" value="Ser-Thr/Tyr_kinase_cat_dom"/>
</dbReference>
<reference evidence="4" key="1">
    <citation type="submission" date="2018-02" db="EMBL/GenBank/DDBJ databases">
        <title>Rhizophora mucronata_Transcriptome.</title>
        <authorList>
            <person name="Meera S.P."/>
            <person name="Sreeshan A."/>
            <person name="Augustine A."/>
        </authorList>
    </citation>
    <scope>NUCLEOTIDE SEQUENCE</scope>
    <source>
        <tissue evidence="4">Leaf</tissue>
    </source>
</reference>
<dbReference type="InterPro" id="IPR011009">
    <property type="entry name" value="Kinase-like_dom_sf"/>
</dbReference>
<keyword evidence="1" id="KW-0547">Nucleotide-binding</keyword>
<accession>A0A2P2K7B4</accession>
<dbReference type="Pfam" id="PF07714">
    <property type="entry name" value="PK_Tyr_Ser-Thr"/>
    <property type="match status" value="1"/>
</dbReference>
<organism evidence="4">
    <name type="scientific">Rhizophora mucronata</name>
    <name type="common">Asiatic mangrove</name>
    <dbReference type="NCBI Taxonomy" id="61149"/>
    <lineage>
        <taxon>Eukaryota</taxon>
        <taxon>Viridiplantae</taxon>
        <taxon>Streptophyta</taxon>
        <taxon>Embryophyta</taxon>
        <taxon>Tracheophyta</taxon>
        <taxon>Spermatophyta</taxon>
        <taxon>Magnoliopsida</taxon>
        <taxon>eudicotyledons</taxon>
        <taxon>Gunneridae</taxon>
        <taxon>Pentapetalae</taxon>
        <taxon>rosids</taxon>
        <taxon>fabids</taxon>
        <taxon>Malpighiales</taxon>
        <taxon>Rhizophoraceae</taxon>
        <taxon>Rhizophora</taxon>
    </lineage>
</organism>
<feature type="domain" description="Protein kinase" evidence="3">
    <location>
        <begin position="59"/>
        <end position="291"/>
    </location>
</feature>
<dbReference type="Gene3D" id="1.10.510.10">
    <property type="entry name" value="Transferase(Phosphotransferase) domain 1"/>
    <property type="match status" value="1"/>
</dbReference>
<evidence type="ECO:0000256" key="1">
    <source>
        <dbReference type="ARBA" id="ARBA00022741"/>
    </source>
</evidence>
<name>A0A2P2K7B4_RHIMU</name>
<dbReference type="PROSITE" id="PS50011">
    <property type="entry name" value="PROTEIN_KINASE_DOM"/>
    <property type="match status" value="1"/>
</dbReference>
<dbReference type="GO" id="GO:0007166">
    <property type="term" value="P:cell surface receptor signaling pathway"/>
    <property type="evidence" value="ECO:0007669"/>
    <property type="project" value="InterPro"/>
</dbReference>
<dbReference type="EMBL" id="GGEC01021124">
    <property type="protein sequence ID" value="MBX01608.1"/>
    <property type="molecule type" value="Transcribed_RNA"/>
</dbReference>
<dbReference type="SUPFAM" id="SSF56112">
    <property type="entry name" value="Protein kinase-like (PK-like)"/>
    <property type="match status" value="1"/>
</dbReference>
<dbReference type="GO" id="GO:0005524">
    <property type="term" value="F:ATP binding"/>
    <property type="evidence" value="ECO:0007669"/>
    <property type="project" value="UniProtKB-KW"/>
</dbReference>